<dbReference type="InterPro" id="IPR043502">
    <property type="entry name" value="DNA/RNA_pol_sf"/>
</dbReference>
<keyword evidence="3" id="KW-0548">Nucleotidyltransferase</keyword>
<sequence length="528" mass="62293">MNQTLLFNEDLWERYVAKTAESQESFELKTYPHLDPYFNFFKNSSDIKKLVSNRVLMEKHSFLPFVKILTKTPRFRFQENEKMYGLETKIRPIAFASHFDSYIYGFYSFALTEKYQEYVHEKGFSECVLAYRSDLDGKCNIQFAKEAFEAVRKKASANGHCTAIALDITGYFDNIDHTILKDKWCKTLNIQELAKDQYKIFRSLTKYSYINRDSILKHFKIDLKTAPHWNSLLDLIPDDAAGPTFNNKFDLLRKRNLLTVNLPKISQGGEKSFRGIPQGSPMSALLSNIYLIDFDEKIFNLSIELDFTYRRYCDDLLIICDSEKAAQINEIVLKEIAAYKLVIQTKKTEIIHFRPALSGKIRGFNQKKIEKFSPVFTSQNEQQYYKNLQYLGFEFNGVSIYIRPGSLSRYFRKMKGRIVKTVMMAYSDKSKRDKILKKQIFERYSHLGKRNFLSYAVKASKKRYYSKSIKAYREGMDSKSIRKQLSAHFAILEKEILMKSFTQHEYKEYIYTKKKEQGRRVSRKRMKY</sequence>
<dbReference type="CDD" id="cd01651">
    <property type="entry name" value="RT_G2_intron"/>
    <property type="match status" value="1"/>
</dbReference>
<gene>
    <name evidence="3" type="ORF">SAMN05216297_10263</name>
</gene>
<evidence type="ECO:0000256" key="1">
    <source>
        <dbReference type="ARBA" id="ARBA00034120"/>
    </source>
</evidence>
<dbReference type="GO" id="GO:0003964">
    <property type="term" value="F:RNA-directed DNA polymerase activity"/>
    <property type="evidence" value="ECO:0007669"/>
    <property type="project" value="UniProtKB-KW"/>
</dbReference>
<evidence type="ECO:0000259" key="2">
    <source>
        <dbReference type="PROSITE" id="PS50878"/>
    </source>
</evidence>
<dbReference type="Proteomes" id="UP000199672">
    <property type="component" value="Unassembled WGS sequence"/>
</dbReference>
<dbReference type="SUPFAM" id="SSF56672">
    <property type="entry name" value="DNA/RNA polymerases"/>
    <property type="match status" value="1"/>
</dbReference>
<dbReference type="PANTHER" id="PTHR34047:SF8">
    <property type="entry name" value="PROTEIN YKFC"/>
    <property type="match status" value="1"/>
</dbReference>
<organism evidence="3 4">
    <name type="scientific">Flavobacterium phragmitis</name>
    <dbReference type="NCBI Taxonomy" id="739143"/>
    <lineage>
        <taxon>Bacteria</taxon>
        <taxon>Pseudomonadati</taxon>
        <taxon>Bacteroidota</taxon>
        <taxon>Flavobacteriia</taxon>
        <taxon>Flavobacteriales</taxon>
        <taxon>Flavobacteriaceae</taxon>
        <taxon>Flavobacterium</taxon>
    </lineage>
</organism>
<reference evidence="4" key="1">
    <citation type="submission" date="2016-10" db="EMBL/GenBank/DDBJ databases">
        <authorList>
            <person name="Varghese N."/>
            <person name="Submissions S."/>
        </authorList>
    </citation>
    <scope>NUCLEOTIDE SEQUENCE [LARGE SCALE GENOMIC DNA]</scope>
    <source>
        <strain evidence="4">CGMCC 1.10370</strain>
    </source>
</reference>
<name>A0A1I1LR20_9FLAO</name>
<dbReference type="RefSeq" id="WP_091130006.1">
    <property type="nucleotide sequence ID" value="NZ_FOMH01000002.1"/>
</dbReference>
<dbReference type="EMBL" id="FOMH01000002">
    <property type="protein sequence ID" value="SFC73378.1"/>
    <property type="molecule type" value="Genomic_DNA"/>
</dbReference>
<keyword evidence="4" id="KW-1185">Reference proteome</keyword>
<evidence type="ECO:0000313" key="3">
    <source>
        <dbReference type="EMBL" id="SFC73378.1"/>
    </source>
</evidence>
<dbReference type="InterPro" id="IPR051083">
    <property type="entry name" value="GrpII_Intron_Splice-Mob/Def"/>
</dbReference>
<evidence type="ECO:0000313" key="4">
    <source>
        <dbReference type="Proteomes" id="UP000199672"/>
    </source>
</evidence>
<dbReference type="InterPro" id="IPR000477">
    <property type="entry name" value="RT_dom"/>
</dbReference>
<feature type="domain" description="Reverse transcriptase" evidence="2">
    <location>
        <begin position="1"/>
        <end position="395"/>
    </location>
</feature>
<comment type="similarity">
    <text evidence="1">Belongs to the bacterial reverse transcriptase family.</text>
</comment>
<dbReference type="PANTHER" id="PTHR34047">
    <property type="entry name" value="NUCLEAR INTRON MATURASE 1, MITOCHONDRIAL-RELATED"/>
    <property type="match status" value="1"/>
</dbReference>
<keyword evidence="3" id="KW-0695">RNA-directed DNA polymerase</keyword>
<dbReference type="Pfam" id="PF00078">
    <property type="entry name" value="RVT_1"/>
    <property type="match status" value="1"/>
</dbReference>
<protein>
    <submittedName>
        <fullName evidence="3">Reverse transcriptase (RNA-dependent DNA polymerase)</fullName>
    </submittedName>
</protein>
<dbReference type="PROSITE" id="PS50878">
    <property type="entry name" value="RT_POL"/>
    <property type="match status" value="1"/>
</dbReference>
<dbReference type="OrthoDB" id="9780724at2"/>
<dbReference type="AlphaFoldDB" id="A0A1I1LR20"/>
<keyword evidence="3" id="KW-0808">Transferase</keyword>
<accession>A0A1I1LR20</accession>
<proteinExistence type="inferred from homology"/>